<dbReference type="OrthoDB" id="27846at2157"/>
<evidence type="ECO:0000256" key="3">
    <source>
        <dbReference type="RuleBase" id="RU003707"/>
    </source>
</evidence>
<evidence type="ECO:0000313" key="4">
    <source>
        <dbReference type="EMBL" id="SDK92498.1"/>
    </source>
</evidence>
<name>A0A1G9FVX1_9EURY</name>
<dbReference type="SUPFAM" id="SSF52096">
    <property type="entry name" value="ClpP/crotonase"/>
    <property type="match status" value="1"/>
</dbReference>
<dbReference type="InterPro" id="IPR014748">
    <property type="entry name" value="Enoyl-CoA_hydra_C"/>
</dbReference>
<evidence type="ECO:0000313" key="5">
    <source>
        <dbReference type="Proteomes" id="UP000198882"/>
    </source>
</evidence>
<dbReference type="PANTHER" id="PTHR11941:SF54">
    <property type="entry name" value="ENOYL-COA HYDRATASE, MITOCHONDRIAL"/>
    <property type="match status" value="1"/>
</dbReference>
<dbReference type="GO" id="GO:0016836">
    <property type="term" value="F:hydro-lyase activity"/>
    <property type="evidence" value="ECO:0007669"/>
    <property type="project" value="UniProtKB-ARBA"/>
</dbReference>
<comment type="similarity">
    <text evidence="1 3">Belongs to the enoyl-CoA hydratase/isomerase family.</text>
</comment>
<keyword evidence="2" id="KW-0456">Lyase</keyword>
<dbReference type="Gene3D" id="1.10.12.10">
    <property type="entry name" value="Lyase 2-enoyl-coa Hydratase, Chain A, domain 2"/>
    <property type="match status" value="1"/>
</dbReference>
<dbReference type="STRING" id="1095776.SAMN04515672_4309"/>
<evidence type="ECO:0000256" key="2">
    <source>
        <dbReference type="ARBA" id="ARBA00023239"/>
    </source>
</evidence>
<dbReference type="EMBL" id="FNFE01000008">
    <property type="protein sequence ID" value="SDK92498.1"/>
    <property type="molecule type" value="Genomic_DNA"/>
</dbReference>
<dbReference type="RefSeq" id="WP_090311606.1">
    <property type="nucleotide sequence ID" value="NZ_FNFE01000008.1"/>
</dbReference>
<dbReference type="FunFam" id="3.90.226.10:FF:000009">
    <property type="entry name" value="Carnitinyl-CoA dehydratase"/>
    <property type="match status" value="1"/>
</dbReference>
<sequence length="257" mass="27307">MSWDTVQLDWNGDVATLTVDRPEALNALNVATLEAMSEALTEAADEGARALILTGAGDDAFIAGADIEYMKDLSTAEGQAWGELGHDVADALEAFPAPTIAAVNGYAFGGGCEMAIACDLRVASESAVIGNTEIDLGIIPGWGATQRLPELVGDETARRMIFLGERLDARSAAEAGIFGEVVADEDLEETVDELAERIAAKPAVAMRAAKQALNQRYEGSQSAGLTYEKRAFASLFGTPDQREGMEAFVEKRDPEFE</sequence>
<protein>
    <submittedName>
        <fullName evidence="4">Enoyl-CoA hydratase/carnithine racemase</fullName>
    </submittedName>
</protein>
<reference evidence="5" key="1">
    <citation type="submission" date="2016-10" db="EMBL/GenBank/DDBJ databases">
        <authorList>
            <person name="Varghese N."/>
            <person name="Submissions S."/>
        </authorList>
    </citation>
    <scope>NUCLEOTIDE SEQUENCE [LARGE SCALE GENOMIC DNA]</scope>
    <source>
        <strain evidence="5">B4,CECT 8067,JCM 17497</strain>
    </source>
</reference>
<proteinExistence type="inferred from homology"/>
<dbReference type="Gene3D" id="3.90.226.10">
    <property type="entry name" value="2-enoyl-CoA Hydratase, Chain A, domain 1"/>
    <property type="match status" value="1"/>
</dbReference>
<dbReference type="AlphaFoldDB" id="A0A1G9FVX1"/>
<dbReference type="InterPro" id="IPR029045">
    <property type="entry name" value="ClpP/crotonase-like_dom_sf"/>
</dbReference>
<dbReference type="PANTHER" id="PTHR11941">
    <property type="entry name" value="ENOYL-COA HYDRATASE-RELATED"/>
    <property type="match status" value="1"/>
</dbReference>
<dbReference type="PROSITE" id="PS00166">
    <property type="entry name" value="ENOYL_COA_HYDRATASE"/>
    <property type="match status" value="1"/>
</dbReference>
<dbReference type="InterPro" id="IPR018376">
    <property type="entry name" value="Enoyl-CoA_hyd/isom_CS"/>
</dbReference>
<keyword evidence="5" id="KW-1185">Reference proteome</keyword>
<evidence type="ECO:0000256" key="1">
    <source>
        <dbReference type="ARBA" id="ARBA00005254"/>
    </source>
</evidence>
<dbReference type="InterPro" id="IPR001753">
    <property type="entry name" value="Enoyl-CoA_hydra/iso"/>
</dbReference>
<dbReference type="Pfam" id="PF00378">
    <property type="entry name" value="ECH_1"/>
    <property type="match status" value="1"/>
</dbReference>
<organism evidence="4 5">
    <name type="scientific">Natronorubrum texcoconense</name>
    <dbReference type="NCBI Taxonomy" id="1095776"/>
    <lineage>
        <taxon>Archaea</taxon>
        <taxon>Methanobacteriati</taxon>
        <taxon>Methanobacteriota</taxon>
        <taxon>Stenosarchaea group</taxon>
        <taxon>Halobacteria</taxon>
        <taxon>Halobacteriales</taxon>
        <taxon>Natrialbaceae</taxon>
        <taxon>Natronorubrum</taxon>
    </lineage>
</organism>
<dbReference type="FunFam" id="1.10.12.10:FF:000001">
    <property type="entry name" value="Probable enoyl-CoA hydratase, mitochondrial"/>
    <property type="match status" value="1"/>
</dbReference>
<accession>A0A1G9FVX1</accession>
<dbReference type="CDD" id="cd06558">
    <property type="entry name" value="crotonase-like"/>
    <property type="match status" value="1"/>
</dbReference>
<gene>
    <name evidence="4" type="ORF">SAMN04515672_4309</name>
</gene>
<dbReference type="GO" id="GO:0006635">
    <property type="term" value="P:fatty acid beta-oxidation"/>
    <property type="evidence" value="ECO:0007669"/>
    <property type="project" value="TreeGrafter"/>
</dbReference>
<dbReference type="Proteomes" id="UP000198882">
    <property type="component" value="Unassembled WGS sequence"/>
</dbReference>